<keyword evidence="6" id="KW-0464">Manganese</keyword>
<dbReference type="CDD" id="cd03426">
    <property type="entry name" value="NUDIX_CoAse_Nudt7"/>
    <property type="match status" value="1"/>
</dbReference>
<evidence type="ECO:0000256" key="2">
    <source>
        <dbReference type="ARBA" id="ARBA00001946"/>
    </source>
</evidence>
<dbReference type="PANTHER" id="PTHR12992:SF11">
    <property type="entry name" value="MITOCHONDRIAL COENZYME A DIPHOSPHATASE NUDT8"/>
    <property type="match status" value="1"/>
</dbReference>
<dbReference type="InterPro" id="IPR000086">
    <property type="entry name" value="NUDIX_hydrolase_dom"/>
</dbReference>
<keyword evidence="3" id="KW-0479">Metal-binding</keyword>
<comment type="caution">
    <text evidence="8">The sequence shown here is derived from an EMBL/GenBank/DDBJ whole genome shotgun (WGS) entry which is preliminary data.</text>
</comment>
<evidence type="ECO:0000256" key="3">
    <source>
        <dbReference type="ARBA" id="ARBA00022723"/>
    </source>
</evidence>
<feature type="domain" description="Nudix hydrolase" evidence="7">
    <location>
        <begin position="58"/>
        <end position="189"/>
    </location>
</feature>
<evidence type="ECO:0000256" key="5">
    <source>
        <dbReference type="ARBA" id="ARBA00022842"/>
    </source>
</evidence>
<dbReference type="NCBIfam" id="NF007980">
    <property type="entry name" value="PRK10707.1"/>
    <property type="match status" value="1"/>
</dbReference>
<evidence type="ECO:0000313" key="8">
    <source>
        <dbReference type="EMBL" id="MCD2517669.1"/>
    </source>
</evidence>
<evidence type="ECO:0000256" key="6">
    <source>
        <dbReference type="ARBA" id="ARBA00023211"/>
    </source>
</evidence>
<dbReference type="RefSeq" id="WP_231058945.1">
    <property type="nucleotide sequence ID" value="NZ_JAJNOC010000004.1"/>
</dbReference>
<organism evidence="8 9">
    <name type="scientific">Massilia phyllostachyos</name>
    <dbReference type="NCBI Taxonomy" id="2898585"/>
    <lineage>
        <taxon>Bacteria</taxon>
        <taxon>Pseudomonadati</taxon>
        <taxon>Pseudomonadota</taxon>
        <taxon>Betaproteobacteria</taxon>
        <taxon>Burkholderiales</taxon>
        <taxon>Oxalobacteraceae</taxon>
        <taxon>Telluria group</taxon>
        <taxon>Massilia</taxon>
    </lineage>
</organism>
<dbReference type="Proteomes" id="UP001179361">
    <property type="component" value="Unassembled WGS sequence"/>
</dbReference>
<gene>
    <name evidence="8" type="ORF">LQ564_15245</name>
</gene>
<evidence type="ECO:0000256" key="1">
    <source>
        <dbReference type="ARBA" id="ARBA00001936"/>
    </source>
</evidence>
<dbReference type="PROSITE" id="PS51462">
    <property type="entry name" value="NUDIX"/>
    <property type="match status" value="1"/>
</dbReference>
<dbReference type="InterPro" id="IPR015797">
    <property type="entry name" value="NUDIX_hydrolase-like_dom_sf"/>
</dbReference>
<dbReference type="EMBL" id="JAJNOC010000004">
    <property type="protein sequence ID" value="MCD2517669.1"/>
    <property type="molecule type" value="Genomic_DNA"/>
</dbReference>
<accession>A0ABS8Q7E5</accession>
<keyword evidence="5" id="KW-0460">Magnesium</keyword>
<dbReference type="PANTHER" id="PTHR12992">
    <property type="entry name" value="NUDIX HYDROLASE"/>
    <property type="match status" value="1"/>
</dbReference>
<name>A0ABS8Q7E5_9BURK</name>
<evidence type="ECO:0000256" key="4">
    <source>
        <dbReference type="ARBA" id="ARBA00022801"/>
    </source>
</evidence>
<dbReference type="InterPro" id="IPR045121">
    <property type="entry name" value="CoAse"/>
</dbReference>
<protein>
    <submittedName>
        <fullName evidence="8">CoA pyrophosphatase</fullName>
    </submittedName>
</protein>
<comment type="cofactor">
    <cofactor evidence="1">
        <name>Mn(2+)</name>
        <dbReference type="ChEBI" id="CHEBI:29035"/>
    </cofactor>
</comment>
<evidence type="ECO:0000259" key="7">
    <source>
        <dbReference type="PROSITE" id="PS51462"/>
    </source>
</evidence>
<dbReference type="Pfam" id="PF00293">
    <property type="entry name" value="NUDIX"/>
    <property type="match status" value="1"/>
</dbReference>
<sequence>MSKPLFDPALMPVEGLAGEPPLQPSQLSVQAVRARFAQTLPWDPETSDEALAAPALRLRRASVLVPLVARPDGLSVLLTKRTDHISHAGQISFPGGRAEELDSSPIETALREAEEEIGLHRRHVEIIGVLPEHVTISAYRVLPVVALVQPPFELSADPGEVAEIFEVPLNFLMSGANHERRSVALPDGVGKRNFYAMPYQGYFIWGATAAMLRNLYHFLRA</sequence>
<comment type="cofactor">
    <cofactor evidence="2">
        <name>Mg(2+)</name>
        <dbReference type="ChEBI" id="CHEBI:18420"/>
    </cofactor>
</comment>
<dbReference type="Gene3D" id="3.90.79.10">
    <property type="entry name" value="Nucleoside Triphosphate Pyrophosphohydrolase"/>
    <property type="match status" value="1"/>
</dbReference>
<reference evidence="8" key="1">
    <citation type="submission" date="2021-11" db="EMBL/GenBank/DDBJ databases">
        <title>The complete genome of Massilia sp sp. G4R7.</title>
        <authorList>
            <person name="Liu L."/>
            <person name="Yue J."/>
            <person name="Yuan J."/>
            <person name="Yang F."/>
            <person name="Li L."/>
        </authorList>
    </citation>
    <scope>NUCLEOTIDE SEQUENCE</scope>
    <source>
        <strain evidence="8">G4R7</strain>
    </source>
</reference>
<proteinExistence type="predicted"/>
<dbReference type="SUPFAM" id="SSF55811">
    <property type="entry name" value="Nudix"/>
    <property type="match status" value="1"/>
</dbReference>
<keyword evidence="9" id="KW-1185">Reference proteome</keyword>
<keyword evidence="4" id="KW-0378">Hydrolase</keyword>
<evidence type="ECO:0000313" key="9">
    <source>
        <dbReference type="Proteomes" id="UP001179361"/>
    </source>
</evidence>